<dbReference type="EMBL" id="FOKY01000003">
    <property type="protein sequence ID" value="SFB77132.1"/>
    <property type="molecule type" value="Genomic_DNA"/>
</dbReference>
<dbReference type="Proteomes" id="UP000240042">
    <property type="component" value="Unassembled WGS sequence"/>
</dbReference>
<dbReference type="Gene3D" id="3.40.50.300">
    <property type="entry name" value="P-loop containing nucleotide triphosphate hydrolases"/>
    <property type="match status" value="1"/>
</dbReference>
<keyword evidence="7" id="KW-1185">Reference proteome</keyword>
<dbReference type="AlphaFoldDB" id="A0A1I1DRV5"/>
<dbReference type="PANTHER" id="PTHR46743:SF2">
    <property type="entry name" value="TEICHOIC ACIDS EXPORT ATP-BINDING PROTEIN TAGH"/>
    <property type="match status" value="1"/>
</dbReference>
<comment type="similarity">
    <text evidence="1">Belongs to the ABC transporter superfamily.</text>
</comment>
<gene>
    <name evidence="6" type="ORF">SAMN02745150_00730</name>
</gene>
<dbReference type="SUPFAM" id="SSF52540">
    <property type="entry name" value="P-loop containing nucleoside triphosphate hydrolases"/>
    <property type="match status" value="1"/>
</dbReference>
<reference evidence="7" key="1">
    <citation type="submission" date="2016-10" db="EMBL/GenBank/DDBJ databases">
        <authorList>
            <person name="Varghese N."/>
            <person name="Submissions S."/>
        </authorList>
    </citation>
    <scope>NUCLEOTIDE SEQUENCE [LARGE SCALE GENOMIC DNA]</scope>
    <source>
        <strain evidence="7">ATCC 43811</strain>
    </source>
</reference>
<name>A0A1I1DRV5_BREAD</name>
<dbReference type="InterPro" id="IPR027417">
    <property type="entry name" value="P-loop_NTPase"/>
</dbReference>
<dbReference type="CDD" id="cd03220">
    <property type="entry name" value="ABC_KpsT_Wzt"/>
    <property type="match status" value="1"/>
</dbReference>
<dbReference type="InterPro" id="IPR003593">
    <property type="entry name" value="AAA+_ATPase"/>
</dbReference>
<feature type="domain" description="ABC transporter" evidence="5">
    <location>
        <begin position="22"/>
        <end position="248"/>
    </location>
</feature>
<sequence>MDKPYIIEAENIDLTYEILQSFSLKNLFTGREQLANLKYIHALKNISFKLEKGHNLGIIGTNGSGKSTLLRVLSHTYMPDKGSLKIHTDSINLLTLGAGFMGELTGRDNLYLSALLLGISKQELDKGLAQEIIAFSEIGYFIDLPINTYSSGMKSRLMFSISACIQPDLLLIDEVFSVGDAHFVQKSEERMQEMIHSDKTVVLISHNTKNIIDNCDRVLWLHKGEGRMFGDPKEVMEAYLEYTGASELLKDRKKQWSN</sequence>
<dbReference type="GO" id="GO:0016020">
    <property type="term" value="C:membrane"/>
    <property type="evidence" value="ECO:0007669"/>
    <property type="project" value="InterPro"/>
</dbReference>
<dbReference type="GO" id="GO:0140359">
    <property type="term" value="F:ABC-type transporter activity"/>
    <property type="evidence" value="ECO:0007669"/>
    <property type="project" value="InterPro"/>
</dbReference>
<dbReference type="OrthoDB" id="9778870at2"/>
<dbReference type="PANTHER" id="PTHR46743">
    <property type="entry name" value="TEICHOIC ACIDS EXPORT ATP-BINDING PROTEIN TAGH"/>
    <property type="match status" value="1"/>
</dbReference>
<evidence type="ECO:0000256" key="3">
    <source>
        <dbReference type="ARBA" id="ARBA00022741"/>
    </source>
</evidence>
<evidence type="ECO:0000259" key="5">
    <source>
        <dbReference type="PROSITE" id="PS50893"/>
    </source>
</evidence>
<dbReference type="InterPro" id="IPR003439">
    <property type="entry name" value="ABC_transporter-like_ATP-bd"/>
</dbReference>
<dbReference type="GO" id="GO:0016887">
    <property type="term" value="F:ATP hydrolysis activity"/>
    <property type="evidence" value="ECO:0007669"/>
    <property type="project" value="InterPro"/>
</dbReference>
<keyword evidence="4 6" id="KW-0067">ATP-binding</keyword>
<dbReference type="InterPro" id="IPR017871">
    <property type="entry name" value="ABC_transporter-like_CS"/>
</dbReference>
<evidence type="ECO:0000256" key="2">
    <source>
        <dbReference type="ARBA" id="ARBA00022448"/>
    </source>
</evidence>
<keyword evidence="2" id="KW-0813">Transport</keyword>
<proteinExistence type="inferred from homology"/>
<evidence type="ECO:0000313" key="6">
    <source>
        <dbReference type="EMBL" id="SFB77132.1"/>
    </source>
</evidence>
<dbReference type="SMART" id="SM00382">
    <property type="entry name" value="AAA"/>
    <property type="match status" value="1"/>
</dbReference>
<keyword evidence="3" id="KW-0547">Nucleotide-binding</keyword>
<dbReference type="Pfam" id="PF00005">
    <property type="entry name" value="ABC_tran"/>
    <property type="match status" value="1"/>
</dbReference>
<evidence type="ECO:0000256" key="4">
    <source>
        <dbReference type="ARBA" id="ARBA00022840"/>
    </source>
</evidence>
<dbReference type="InterPro" id="IPR050683">
    <property type="entry name" value="Bact_Polysacc_Export_ATP-bd"/>
</dbReference>
<dbReference type="InterPro" id="IPR015860">
    <property type="entry name" value="ABC_transpr_TagH-like"/>
</dbReference>
<dbReference type="PROSITE" id="PS00211">
    <property type="entry name" value="ABC_TRANSPORTER_1"/>
    <property type="match status" value="1"/>
</dbReference>
<dbReference type="GO" id="GO:0005524">
    <property type="term" value="F:ATP binding"/>
    <property type="evidence" value="ECO:0007669"/>
    <property type="project" value="UniProtKB-KW"/>
</dbReference>
<accession>A0A1I1DRV5</accession>
<evidence type="ECO:0000313" key="7">
    <source>
        <dbReference type="Proteomes" id="UP000240042"/>
    </source>
</evidence>
<dbReference type="STRING" id="34097.SAMN02745150_00730"/>
<dbReference type="PROSITE" id="PS50893">
    <property type="entry name" value="ABC_TRANSPORTER_2"/>
    <property type="match status" value="1"/>
</dbReference>
<organism evidence="6 7">
    <name type="scientific">Brevinema andersonii</name>
    <dbReference type="NCBI Taxonomy" id="34097"/>
    <lineage>
        <taxon>Bacteria</taxon>
        <taxon>Pseudomonadati</taxon>
        <taxon>Spirochaetota</taxon>
        <taxon>Spirochaetia</taxon>
        <taxon>Brevinematales</taxon>
        <taxon>Brevinemataceae</taxon>
        <taxon>Brevinema</taxon>
    </lineage>
</organism>
<evidence type="ECO:0000256" key="1">
    <source>
        <dbReference type="ARBA" id="ARBA00005417"/>
    </source>
</evidence>
<protein>
    <submittedName>
        <fullName evidence="6">Teichoic acid transport system ATP-binding protein</fullName>
    </submittedName>
</protein>
<dbReference type="RefSeq" id="WP_092318732.1">
    <property type="nucleotide sequence ID" value="NZ_FOKY01000003.1"/>
</dbReference>